<evidence type="ECO:0000313" key="4">
    <source>
        <dbReference type="EMBL" id="OWR01233.1"/>
    </source>
</evidence>
<evidence type="ECO:0000256" key="1">
    <source>
        <dbReference type="ARBA" id="ARBA00022450"/>
    </source>
</evidence>
<evidence type="ECO:0000313" key="5">
    <source>
        <dbReference type="Proteomes" id="UP000197097"/>
    </source>
</evidence>
<dbReference type="InterPro" id="IPR006162">
    <property type="entry name" value="Ppantetheine_attach_site"/>
</dbReference>
<dbReference type="Gene3D" id="1.10.1200.10">
    <property type="entry name" value="ACP-like"/>
    <property type="match status" value="1"/>
</dbReference>
<dbReference type="PROSITE" id="PS00012">
    <property type="entry name" value="PHOSPHOPANTETHEINE"/>
    <property type="match status" value="1"/>
</dbReference>
<evidence type="ECO:0000259" key="3">
    <source>
        <dbReference type="PROSITE" id="PS50075"/>
    </source>
</evidence>
<evidence type="ECO:0000256" key="2">
    <source>
        <dbReference type="ARBA" id="ARBA00022553"/>
    </source>
</evidence>
<keyword evidence="2" id="KW-0597">Phosphoprotein</keyword>
<sequence length="84" mass="9164">MSDRTAAGVTEFLCHRVSERTKVPAEQINDSTNLVDIGLESVDAVLICGEIEDTYQIEVEPSLMFEFQTLGEVATAVMASLEAQ</sequence>
<comment type="caution">
    <text evidence="4">The sequence shown here is derived from an EMBL/GenBank/DDBJ whole genome shotgun (WGS) entry which is preliminary data.</text>
</comment>
<protein>
    <submittedName>
        <fullName evidence="4">Polyketide synthase</fullName>
    </submittedName>
</protein>
<proteinExistence type="predicted"/>
<dbReference type="PROSITE" id="PS50075">
    <property type="entry name" value="CARRIER"/>
    <property type="match status" value="1"/>
</dbReference>
<dbReference type="SMART" id="SM00823">
    <property type="entry name" value="PKS_PP"/>
    <property type="match status" value="1"/>
</dbReference>
<dbReference type="Pfam" id="PF00550">
    <property type="entry name" value="PP-binding"/>
    <property type="match status" value="1"/>
</dbReference>
<dbReference type="GO" id="GO:0031177">
    <property type="term" value="F:phosphopantetheine binding"/>
    <property type="evidence" value="ECO:0007669"/>
    <property type="project" value="InterPro"/>
</dbReference>
<accession>A0A246K5I0</accession>
<dbReference type="AlphaFoldDB" id="A0A246K5I0"/>
<dbReference type="InterPro" id="IPR036736">
    <property type="entry name" value="ACP-like_sf"/>
</dbReference>
<feature type="domain" description="Carrier" evidence="3">
    <location>
        <begin position="4"/>
        <end position="81"/>
    </location>
</feature>
<keyword evidence="5" id="KW-1185">Reference proteome</keyword>
<name>A0A246K5I0_9SPHN</name>
<dbReference type="InterPro" id="IPR009081">
    <property type="entry name" value="PP-bd_ACP"/>
</dbReference>
<dbReference type="Proteomes" id="UP000197097">
    <property type="component" value="Unassembled WGS sequence"/>
</dbReference>
<dbReference type="InterPro" id="IPR020806">
    <property type="entry name" value="PKS_PP-bd"/>
</dbReference>
<dbReference type="EMBL" id="NISJ01000001">
    <property type="protein sequence ID" value="OWR01233.1"/>
    <property type="molecule type" value="Genomic_DNA"/>
</dbReference>
<gene>
    <name evidence="4" type="ORF">CDQ91_02130</name>
</gene>
<dbReference type="OrthoDB" id="9023404at2"/>
<dbReference type="SUPFAM" id="SSF47336">
    <property type="entry name" value="ACP-like"/>
    <property type="match status" value="1"/>
</dbReference>
<keyword evidence="1" id="KW-0596">Phosphopantetheine</keyword>
<reference evidence="4 5" key="1">
    <citation type="journal article" date="2002" name="Int. J. Syst. Evol. Microbiol.">
        <title>Sphingopyxis witflariensis sp. nov., isolated from activated sludge.</title>
        <authorList>
            <person name="Kampfer P."/>
            <person name="Witzenberger R."/>
            <person name="Denner E.B."/>
            <person name="Busse H.J."/>
            <person name="Neef A."/>
        </authorList>
    </citation>
    <scope>NUCLEOTIDE SEQUENCE [LARGE SCALE GENOMIC DNA]</scope>
    <source>
        <strain evidence="4 5">DSM 14551</strain>
    </source>
</reference>
<organism evidence="4 5">
    <name type="scientific">Sphingopyxis witflariensis</name>
    <dbReference type="NCBI Taxonomy" id="173675"/>
    <lineage>
        <taxon>Bacteria</taxon>
        <taxon>Pseudomonadati</taxon>
        <taxon>Pseudomonadota</taxon>
        <taxon>Alphaproteobacteria</taxon>
        <taxon>Sphingomonadales</taxon>
        <taxon>Sphingomonadaceae</taxon>
        <taxon>Sphingopyxis</taxon>
    </lineage>
</organism>
<dbReference type="RefSeq" id="WP_088471042.1">
    <property type="nucleotide sequence ID" value="NZ_NISJ01000001.1"/>
</dbReference>